<keyword evidence="7 11" id="KW-1133">Transmembrane helix</keyword>
<reference evidence="13 14" key="1">
    <citation type="journal article" date="2020" name="G3 (Bethesda)">
        <title>CeMbio - The Caenorhabditis elegans Microbiome Resource.</title>
        <authorList>
            <person name="Dirksen P."/>
            <person name="Assie A."/>
            <person name="Zimmermann J."/>
            <person name="Zhang F."/>
            <person name="Tietje A.M."/>
            <person name="Marsh S.A."/>
            <person name="Felix M.A."/>
            <person name="Shapira M."/>
            <person name="Kaleta C."/>
            <person name="Schulenburg H."/>
            <person name="Samuel B."/>
        </authorList>
    </citation>
    <scope>NUCLEOTIDE SEQUENCE [LARGE SCALE GENOMIC DNA]</scope>
    <source>
        <strain evidence="13 14">BIGb0172</strain>
    </source>
</reference>
<proteinExistence type="inferred from homology"/>
<evidence type="ECO:0000256" key="6">
    <source>
        <dbReference type="ARBA" id="ARBA00022692"/>
    </source>
</evidence>
<dbReference type="Proteomes" id="UP000515240">
    <property type="component" value="Chromosome"/>
</dbReference>
<dbReference type="KEGG" id="cpis:HS961_05845"/>
<keyword evidence="6 11" id="KW-0812">Transmembrane</keyword>
<accession>A0A7G5EEG6</accession>
<dbReference type="Gene3D" id="3.55.40.10">
    <property type="entry name" value="minor pseudopilin epsh domain"/>
    <property type="match status" value="1"/>
</dbReference>
<dbReference type="RefSeq" id="WP_182326810.1">
    <property type="nucleotide sequence ID" value="NZ_CP058554.1"/>
</dbReference>
<evidence type="ECO:0000256" key="4">
    <source>
        <dbReference type="ARBA" id="ARBA00022481"/>
    </source>
</evidence>
<sequence>MLHVLALAPRREYGFTLLELLVGIGIIAFLILMVMPSIQVYLLDTKIRAAAQTYYDGAQQARSEALRRNTDVTISLTDANRGWSIASGGVNIAVKAPESAAMLNVTATATELSFNGLGNASAANTVKFMPADASQCLTSGAQRCLQVQVSQGGQVRLCDPSITTDGDNRKC</sequence>
<evidence type="ECO:0000259" key="12">
    <source>
        <dbReference type="Pfam" id="PF12019"/>
    </source>
</evidence>
<keyword evidence="5" id="KW-0997">Cell inner membrane</keyword>
<gene>
    <name evidence="13" type="ORF">HS961_05845</name>
</gene>
<protein>
    <recommendedName>
        <fullName evidence="2">Type II secretion system protein H</fullName>
    </recommendedName>
    <alternativeName>
        <fullName evidence="10">General secretion pathway protein H</fullName>
    </alternativeName>
</protein>
<feature type="domain" description="General secretion pathway GspH" evidence="12">
    <location>
        <begin position="50"/>
        <end position="153"/>
    </location>
</feature>
<dbReference type="GO" id="GO:0005886">
    <property type="term" value="C:plasma membrane"/>
    <property type="evidence" value="ECO:0007669"/>
    <property type="project" value="UniProtKB-SubCell"/>
</dbReference>
<dbReference type="InterPro" id="IPR022346">
    <property type="entry name" value="T2SS_GspH"/>
</dbReference>
<evidence type="ECO:0000313" key="13">
    <source>
        <dbReference type="EMBL" id="QMV72391.1"/>
    </source>
</evidence>
<evidence type="ECO:0000256" key="5">
    <source>
        <dbReference type="ARBA" id="ARBA00022519"/>
    </source>
</evidence>
<evidence type="ECO:0000256" key="2">
    <source>
        <dbReference type="ARBA" id="ARBA00021549"/>
    </source>
</evidence>
<evidence type="ECO:0000313" key="14">
    <source>
        <dbReference type="Proteomes" id="UP000515240"/>
    </source>
</evidence>
<dbReference type="GO" id="GO:0015627">
    <property type="term" value="C:type II protein secretion system complex"/>
    <property type="evidence" value="ECO:0007669"/>
    <property type="project" value="InterPro"/>
</dbReference>
<dbReference type="EMBL" id="CP058554">
    <property type="protein sequence ID" value="QMV72391.1"/>
    <property type="molecule type" value="Genomic_DNA"/>
</dbReference>
<dbReference type="Pfam" id="PF07963">
    <property type="entry name" value="N_methyl"/>
    <property type="match status" value="1"/>
</dbReference>
<evidence type="ECO:0000256" key="3">
    <source>
        <dbReference type="ARBA" id="ARBA00022475"/>
    </source>
</evidence>
<dbReference type="AlphaFoldDB" id="A0A7G5EEG6"/>
<evidence type="ECO:0000256" key="8">
    <source>
        <dbReference type="ARBA" id="ARBA00023136"/>
    </source>
</evidence>
<comment type="subcellular location">
    <subcellularLocation>
        <location evidence="1">Cell inner membrane</location>
        <topology evidence="1">Single-pass membrane protein</topology>
    </subcellularLocation>
</comment>
<evidence type="ECO:0000256" key="7">
    <source>
        <dbReference type="ARBA" id="ARBA00022989"/>
    </source>
</evidence>
<keyword evidence="3" id="KW-1003">Cell membrane</keyword>
<name>A0A7G5EEG6_9BURK</name>
<dbReference type="GO" id="GO:0015628">
    <property type="term" value="P:protein secretion by the type II secretion system"/>
    <property type="evidence" value="ECO:0007669"/>
    <property type="project" value="InterPro"/>
</dbReference>
<keyword evidence="14" id="KW-1185">Reference proteome</keyword>
<dbReference type="InterPro" id="IPR045584">
    <property type="entry name" value="Pilin-like"/>
</dbReference>
<organism evidence="13 14">
    <name type="scientific">Comamonas piscis</name>
    <dbReference type="NCBI Taxonomy" id="1562974"/>
    <lineage>
        <taxon>Bacteria</taxon>
        <taxon>Pseudomonadati</taxon>
        <taxon>Pseudomonadota</taxon>
        <taxon>Betaproteobacteria</taxon>
        <taxon>Burkholderiales</taxon>
        <taxon>Comamonadaceae</taxon>
        <taxon>Comamonas</taxon>
    </lineage>
</organism>
<evidence type="ECO:0000256" key="11">
    <source>
        <dbReference type="SAM" id="Phobius"/>
    </source>
</evidence>
<evidence type="ECO:0000256" key="9">
    <source>
        <dbReference type="ARBA" id="ARBA00025772"/>
    </source>
</evidence>
<evidence type="ECO:0000256" key="10">
    <source>
        <dbReference type="ARBA" id="ARBA00030775"/>
    </source>
</evidence>
<evidence type="ECO:0000256" key="1">
    <source>
        <dbReference type="ARBA" id="ARBA00004377"/>
    </source>
</evidence>
<dbReference type="InterPro" id="IPR012902">
    <property type="entry name" value="N_methyl_site"/>
</dbReference>
<keyword evidence="4" id="KW-0488">Methylation</keyword>
<dbReference type="NCBIfam" id="TIGR02532">
    <property type="entry name" value="IV_pilin_GFxxxE"/>
    <property type="match status" value="1"/>
</dbReference>
<dbReference type="Pfam" id="PF12019">
    <property type="entry name" value="GspH"/>
    <property type="match status" value="1"/>
</dbReference>
<comment type="similarity">
    <text evidence="9">Belongs to the GSP H family.</text>
</comment>
<keyword evidence="8 11" id="KW-0472">Membrane</keyword>
<feature type="transmembrane region" description="Helical" evidence="11">
    <location>
        <begin position="20"/>
        <end position="43"/>
    </location>
</feature>
<dbReference type="SUPFAM" id="SSF54523">
    <property type="entry name" value="Pili subunits"/>
    <property type="match status" value="1"/>
</dbReference>